<feature type="transmembrane region" description="Helical" evidence="9">
    <location>
        <begin position="307"/>
        <end position="329"/>
    </location>
</feature>
<dbReference type="Gene3D" id="1.10.4160.10">
    <property type="entry name" value="Hydantoin permease"/>
    <property type="match status" value="1"/>
</dbReference>
<dbReference type="GO" id="GO:0022857">
    <property type="term" value="F:transmembrane transporter activity"/>
    <property type="evidence" value="ECO:0007669"/>
    <property type="project" value="InterPro"/>
</dbReference>
<reference evidence="10" key="1">
    <citation type="journal article" date="2021" name="Nat. Commun.">
        <title>Genetic determinants of endophytism in the Arabidopsis root mycobiome.</title>
        <authorList>
            <person name="Mesny F."/>
            <person name="Miyauchi S."/>
            <person name="Thiergart T."/>
            <person name="Pickel B."/>
            <person name="Atanasova L."/>
            <person name="Karlsson M."/>
            <person name="Huettel B."/>
            <person name="Barry K.W."/>
            <person name="Haridas S."/>
            <person name="Chen C."/>
            <person name="Bauer D."/>
            <person name="Andreopoulos W."/>
            <person name="Pangilinan J."/>
            <person name="LaButti K."/>
            <person name="Riley R."/>
            <person name="Lipzen A."/>
            <person name="Clum A."/>
            <person name="Drula E."/>
            <person name="Henrissat B."/>
            <person name="Kohler A."/>
            <person name="Grigoriev I.V."/>
            <person name="Martin F.M."/>
            <person name="Hacquard S."/>
        </authorList>
    </citation>
    <scope>NUCLEOTIDE SEQUENCE</scope>
    <source>
        <strain evidence="10">MPI-CAGE-AT-0021</strain>
    </source>
</reference>
<evidence type="ECO:0000256" key="5">
    <source>
        <dbReference type="ARBA" id="ARBA00022989"/>
    </source>
</evidence>
<evidence type="ECO:0000256" key="1">
    <source>
        <dbReference type="ARBA" id="ARBA00004141"/>
    </source>
</evidence>
<feature type="transmembrane region" description="Helical" evidence="9">
    <location>
        <begin position="167"/>
        <end position="195"/>
    </location>
</feature>
<feature type="transmembrane region" description="Helical" evidence="9">
    <location>
        <begin position="207"/>
        <end position="229"/>
    </location>
</feature>
<proteinExistence type="inferred from homology"/>
<keyword evidence="3 7" id="KW-0813">Transport</keyword>
<dbReference type="InterPro" id="IPR026030">
    <property type="entry name" value="Pur-cyt_permease_Fcy2/21/22"/>
</dbReference>
<feature type="transmembrane region" description="Helical" evidence="9">
    <location>
        <begin position="365"/>
        <end position="389"/>
    </location>
</feature>
<feature type="transmembrane region" description="Helical" evidence="9">
    <location>
        <begin position="433"/>
        <end position="452"/>
    </location>
</feature>
<keyword evidence="11" id="KW-1185">Reference proteome</keyword>
<dbReference type="AlphaFoldDB" id="A0A9P9EY51"/>
<evidence type="ECO:0000256" key="6">
    <source>
        <dbReference type="ARBA" id="ARBA00023136"/>
    </source>
</evidence>
<dbReference type="GO" id="GO:0005886">
    <property type="term" value="C:plasma membrane"/>
    <property type="evidence" value="ECO:0007669"/>
    <property type="project" value="TreeGrafter"/>
</dbReference>
<keyword evidence="5 9" id="KW-1133">Transmembrane helix</keyword>
<keyword evidence="6 7" id="KW-0472">Membrane</keyword>
<feature type="transmembrane region" description="Helical" evidence="9">
    <location>
        <begin position="101"/>
        <end position="126"/>
    </location>
</feature>
<feature type="transmembrane region" description="Helical" evidence="9">
    <location>
        <begin position="241"/>
        <end position="261"/>
    </location>
</feature>
<evidence type="ECO:0000256" key="9">
    <source>
        <dbReference type="SAM" id="Phobius"/>
    </source>
</evidence>
<accession>A0A9P9EY51</accession>
<dbReference type="OrthoDB" id="2116389at2759"/>
<evidence type="ECO:0000313" key="10">
    <source>
        <dbReference type="EMBL" id="KAH7149965.1"/>
    </source>
</evidence>
<comment type="caution">
    <text evidence="10">The sequence shown here is derived from an EMBL/GenBank/DDBJ whole genome shotgun (WGS) entry which is preliminary data.</text>
</comment>
<dbReference type="EMBL" id="JAGMUU010000006">
    <property type="protein sequence ID" value="KAH7149965.1"/>
    <property type="molecule type" value="Genomic_DNA"/>
</dbReference>
<comment type="similarity">
    <text evidence="2 7">Belongs to the purine-cytosine permease (2.A.39) family.</text>
</comment>
<comment type="subcellular location">
    <subcellularLocation>
        <location evidence="1">Membrane</location>
        <topology evidence="1">Multi-pass membrane protein</topology>
    </subcellularLocation>
</comment>
<feature type="transmembrane region" description="Helical" evidence="9">
    <location>
        <begin position="401"/>
        <end position="421"/>
    </location>
</feature>
<sequence>MIKTFGDPTMWPKLFKTKNQTTHVDNDLEANQVSTNPRQALPSEDVQARRDTGEENSEASVKQGPVTNSRWYLKLLDAGMEENGIRPVPREERTQTEYSELFTVFFTCLLCVLPLPTGALGTAVYGLKLRDVSLIIIFFNIITCIPPAFIGIGGVQTGMRQMVQARYSFGLFFGMIPLLLNAGTVTGFTLIGSIVSGQAIAAVNEGAHISVNVGIGIVCSLSFVTALLGYRAIHVWQRWQWLPNLIGIVIAVSCGGKHLVNQVEAGPATAKSVIGYGSLMAGYFMTFGGTASDFTTYHSPNTSNLKVFTYVYLGLLTPSTPLLILGAAIGGSIPNVDSWQTAWDSYGIGGVLAEMLQPAGGFGKFVLVILALSVVGNMVLSNYSVALCLQMLVPIFARVPRFAFIFLTMAIMIPMAIYAAAEWATSLENFLSLIGYWAGCFDAVVIEELVVFRKMDYTTFDPRIWNKWRSLPPGFAAIGASLVSLVVVIPSMKTTWYTGPIGKHIGDVGFEVAFVVTALAYYPLRSLEIKWSGRL</sequence>
<keyword evidence="4 9" id="KW-0812">Transmembrane</keyword>
<feature type="transmembrane region" description="Helical" evidence="9">
    <location>
        <begin position="473"/>
        <end position="492"/>
    </location>
</feature>
<dbReference type="PIRSF" id="PIRSF002744">
    <property type="entry name" value="Pur-cyt_permease"/>
    <property type="match status" value="1"/>
</dbReference>
<gene>
    <name evidence="10" type="ORF">B0J13DRAFT_279572</name>
</gene>
<evidence type="ECO:0000256" key="7">
    <source>
        <dbReference type="PIRNR" id="PIRNR002744"/>
    </source>
</evidence>
<protein>
    <submittedName>
        <fullName evidence="10">Permease for cytosine/purines, uracil, thiamine, allantoin-domain-containing protein</fullName>
    </submittedName>
</protein>
<dbReference type="PANTHER" id="PTHR31806">
    <property type="entry name" value="PURINE-CYTOSINE PERMEASE FCY2-RELATED"/>
    <property type="match status" value="1"/>
</dbReference>
<evidence type="ECO:0000313" key="11">
    <source>
        <dbReference type="Proteomes" id="UP000717696"/>
    </source>
</evidence>
<feature type="transmembrane region" description="Helical" evidence="9">
    <location>
        <begin position="504"/>
        <end position="524"/>
    </location>
</feature>
<evidence type="ECO:0000256" key="8">
    <source>
        <dbReference type="SAM" id="MobiDB-lite"/>
    </source>
</evidence>
<name>A0A9P9EY51_9HYPO</name>
<feature type="transmembrane region" description="Helical" evidence="9">
    <location>
        <begin position="132"/>
        <end position="155"/>
    </location>
</feature>
<evidence type="ECO:0000256" key="3">
    <source>
        <dbReference type="ARBA" id="ARBA00022448"/>
    </source>
</evidence>
<dbReference type="PANTHER" id="PTHR31806:SF5">
    <property type="entry name" value="PURINE-CYTOSINE PERMEASE FCY21"/>
    <property type="match status" value="1"/>
</dbReference>
<organism evidence="10 11">
    <name type="scientific">Dactylonectria estremocensis</name>
    <dbReference type="NCBI Taxonomy" id="1079267"/>
    <lineage>
        <taxon>Eukaryota</taxon>
        <taxon>Fungi</taxon>
        <taxon>Dikarya</taxon>
        <taxon>Ascomycota</taxon>
        <taxon>Pezizomycotina</taxon>
        <taxon>Sordariomycetes</taxon>
        <taxon>Hypocreomycetidae</taxon>
        <taxon>Hypocreales</taxon>
        <taxon>Nectriaceae</taxon>
        <taxon>Dactylonectria</taxon>
    </lineage>
</organism>
<feature type="region of interest" description="Disordered" evidence="8">
    <location>
        <begin position="33"/>
        <end position="63"/>
    </location>
</feature>
<dbReference type="Proteomes" id="UP000717696">
    <property type="component" value="Unassembled WGS sequence"/>
</dbReference>
<dbReference type="InterPro" id="IPR001248">
    <property type="entry name" value="Pur-cyt_permease"/>
</dbReference>
<evidence type="ECO:0000256" key="4">
    <source>
        <dbReference type="ARBA" id="ARBA00022692"/>
    </source>
</evidence>
<feature type="transmembrane region" description="Helical" evidence="9">
    <location>
        <begin position="273"/>
        <end position="295"/>
    </location>
</feature>
<evidence type="ECO:0000256" key="2">
    <source>
        <dbReference type="ARBA" id="ARBA00008974"/>
    </source>
</evidence>
<dbReference type="Pfam" id="PF02133">
    <property type="entry name" value="Transp_cyt_pur"/>
    <property type="match status" value="1"/>
</dbReference>